<accession>A0A8S1RUT0</accession>
<proteinExistence type="predicted"/>
<dbReference type="PANTHER" id="PTHR33706:SF1">
    <property type="entry name" value="TPR REPEAT PROTEIN"/>
    <property type="match status" value="1"/>
</dbReference>
<organism evidence="1 2">
    <name type="scientific">Paramecium sonneborni</name>
    <dbReference type="NCBI Taxonomy" id="65129"/>
    <lineage>
        <taxon>Eukaryota</taxon>
        <taxon>Sar</taxon>
        <taxon>Alveolata</taxon>
        <taxon>Ciliophora</taxon>
        <taxon>Intramacronucleata</taxon>
        <taxon>Oligohymenophorea</taxon>
        <taxon>Peniculida</taxon>
        <taxon>Parameciidae</taxon>
        <taxon>Paramecium</taxon>
    </lineage>
</organism>
<protein>
    <submittedName>
        <fullName evidence="1">Uncharacterized protein</fullName>
    </submittedName>
</protein>
<keyword evidence="2" id="KW-1185">Reference proteome</keyword>
<name>A0A8S1RUT0_9CILI</name>
<dbReference type="EMBL" id="CAJJDN010000310">
    <property type="protein sequence ID" value="CAD8130639.1"/>
    <property type="molecule type" value="Genomic_DNA"/>
</dbReference>
<sequence length="343" mass="40846">MQIRYHLQSTENFLNEQESTEQQTLEEEVDQWNNIKCKLEKTKIQINFTNDHNIIYKKDGTIIRQEQVHNALGKQEILHNMDQIKNLFWSKKYDGKWIVFQHNEILENIGGYCKVGQKQGLWKDLFRNYWNWAQILESGEYQNCFRIGNWNYICQDKKTGGGFYNQDGKKQGKWIELDEGFYKWKQVIYKGEYNKKGLRIGIWDIMYCKQGELIYKQFGGGSYDLKGSQIKIGKWVELDEGFYNLKQATYHGEYDMKGMKVGKWDIMHCLREEIEYKQIGGGSYDQEGSEKKIGKWIELDEEFNDCLQIIYNGDYNKKGIKVGKWAIIDFESKQKLREVNYDN</sequence>
<dbReference type="Proteomes" id="UP000692954">
    <property type="component" value="Unassembled WGS sequence"/>
</dbReference>
<comment type="caution">
    <text evidence="1">The sequence shown here is derived from an EMBL/GenBank/DDBJ whole genome shotgun (WGS) entry which is preliminary data.</text>
</comment>
<reference evidence="1" key="1">
    <citation type="submission" date="2021-01" db="EMBL/GenBank/DDBJ databases">
        <authorList>
            <consortium name="Genoscope - CEA"/>
            <person name="William W."/>
        </authorList>
    </citation>
    <scope>NUCLEOTIDE SEQUENCE</scope>
</reference>
<evidence type="ECO:0000313" key="2">
    <source>
        <dbReference type="Proteomes" id="UP000692954"/>
    </source>
</evidence>
<gene>
    <name evidence="1" type="ORF">PSON_ATCC_30995.1.T3100004</name>
</gene>
<dbReference type="AlphaFoldDB" id="A0A8S1RUT0"/>
<evidence type="ECO:0000313" key="1">
    <source>
        <dbReference type="EMBL" id="CAD8130639.1"/>
    </source>
</evidence>
<dbReference type="PANTHER" id="PTHR33706">
    <property type="entry name" value="MORN VARIANT REPEAT PROTEIN"/>
    <property type="match status" value="1"/>
</dbReference>